<protein>
    <submittedName>
        <fullName evidence="3">Helix-turn-helix transcriptional regulator</fullName>
    </submittedName>
</protein>
<name>A0A9D1K581_9FIRM</name>
<feature type="compositionally biased region" description="Basic and acidic residues" evidence="1">
    <location>
        <begin position="89"/>
        <end position="99"/>
    </location>
</feature>
<dbReference type="Pfam" id="PF01381">
    <property type="entry name" value="HTH_3"/>
    <property type="match status" value="1"/>
</dbReference>
<dbReference type="InterPro" id="IPR015927">
    <property type="entry name" value="Peptidase_S24_S26A/B/C"/>
</dbReference>
<gene>
    <name evidence="3" type="ORF">IAA84_03520</name>
</gene>
<dbReference type="InterPro" id="IPR001387">
    <property type="entry name" value="Cro/C1-type_HTH"/>
</dbReference>
<dbReference type="Pfam" id="PF00717">
    <property type="entry name" value="Peptidase_S24"/>
    <property type="match status" value="1"/>
</dbReference>
<dbReference type="InterPro" id="IPR010982">
    <property type="entry name" value="Lambda_DNA-bd_dom_sf"/>
</dbReference>
<evidence type="ECO:0000313" key="4">
    <source>
        <dbReference type="Proteomes" id="UP000824140"/>
    </source>
</evidence>
<dbReference type="CDD" id="cd00093">
    <property type="entry name" value="HTH_XRE"/>
    <property type="match status" value="1"/>
</dbReference>
<accession>A0A9D1K581</accession>
<comment type="caution">
    <text evidence="3">The sequence shown here is derived from an EMBL/GenBank/DDBJ whole genome shotgun (WGS) entry which is preliminary data.</text>
</comment>
<dbReference type="AlphaFoldDB" id="A0A9D1K581"/>
<reference evidence="3" key="2">
    <citation type="journal article" date="2021" name="PeerJ">
        <title>Extensive microbial diversity within the chicken gut microbiome revealed by metagenomics and culture.</title>
        <authorList>
            <person name="Gilroy R."/>
            <person name="Ravi A."/>
            <person name="Getino M."/>
            <person name="Pursley I."/>
            <person name="Horton D.L."/>
            <person name="Alikhan N.F."/>
            <person name="Baker D."/>
            <person name="Gharbi K."/>
            <person name="Hall N."/>
            <person name="Watson M."/>
            <person name="Adriaenssens E.M."/>
            <person name="Foster-Nyarko E."/>
            <person name="Jarju S."/>
            <person name="Secka A."/>
            <person name="Antonio M."/>
            <person name="Oren A."/>
            <person name="Chaudhuri R.R."/>
            <person name="La Ragione R."/>
            <person name="Hildebrand F."/>
            <person name="Pallen M.J."/>
        </authorList>
    </citation>
    <scope>NUCLEOTIDE SEQUENCE</scope>
    <source>
        <strain evidence="3">13766</strain>
    </source>
</reference>
<dbReference type="EMBL" id="DVJN01000068">
    <property type="protein sequence ID" value="HIS92066.1"/>
    <property type="molecule type" value="Genomic_DNA"/>
</dbReference>
<dbReference type="SMART" id="SM00530">
    <property type="entry name" value="HTH_XRE"/>
    <property type="match status" value="1"/>
</dbReference>
<feature type="region of interest" description="Disordered" evidence="1">
    <location>
        <begin position="79"/>
        <end position="99"/>
    </location>
</feature>
<feature type="domain" description="HTH cro/C1-type" evidence="2">
    <location>
        <begin position="8"/>
        <end position="65"/>
    </location>
</feature>
<dbReference type="PROSITE" id="PS50943">
    <property type="entry name" value="HTH_CROC1"/>
    <property type="match status" value="1"/>
</dbReference>
<dbReference type="Gene3D" id="2.10.109.10">
    <property type="entry name" value="Umud Fragment, subunit A"/>
    <property type="match status" value="1"/>
</dbReference>
<evidence type="ECO:0000256" key="1">
    <source>
        <dbReference type="SAM" id="MobiDB-lite"/>
    </source>
</evidence>
<evidence type="ECO:0000313" key="3">
    <source>
        <dbReference type="EMBL" id="HIS92066.1"/>
    </source>
</evidence>
<dbReference type="SUPFAM" id="SSF47413">
    <property type="entry name" value="lambda repressor-like DNA-binding domains"/>
    <property type="match status" value="1"/>
</dbReference>
<evidence type="ECO:0000259" key="2">
    <source>
        <dbReference type="PROSITE" id="PS50943"/>
    </source>
</evidence>
<dbReference type="InterPro" id="IPR036286">
    <property type="entry name" value="LexA/Signal_pep-like_sf"/>
</dbReference>
<dbReference type="GO" id="GO:0003677">
    <property type="term" value="F:DNA binding"/>
    <property type="evidence" value="ECO:0007669"/>
    <property type="project" value="InterPro"/>
</dbReference>
<dbReference type="Proteomes" id="UP000824140">
    <property type="component" value="Unassembled WGS sequence"/>
</dbReference>
<organism evidence="3 4">
    <name type="scientific">Candidatus Alectryocaccomicrobium excrementavium</name>
    <dbReference type="NCBI Taxonomy" id="2840668"/>
    <lineage>
        <taxon>Bacteria</taxon>
        <taxon>Bacillati</taxon>
        <taxon>Bacillota</taxon>
        <taxon>Clostridia</taxon>
        <taxon>Candidatus Alectryocaccomicrobium</taxon>
    </lineage>
</organism>
<dbReference type="Gene3D" id="1.10.260.40">
    <property type="entry name" value="lambda repressor-like DNA-binding domains"/>
    <property type="match status" value="1"/>
</dbReference>
<dbReference type="SUPFAM" id="SSF51306">
    <property type="entry name" value="LexA/Signal peptidase"/>
    <property type="match status" value="1"/>
</dbReference>
<reference evidence="3" key="1">
    <citation type="submission" date="2020-10" db="EMBL/GenBank/DDBJ databases">
        <authorList>
            <person name="Gilroy R."/>
        </authorList>
    </citation>
    <scope>NUCLEOTIDE SEQUENCE</scope>
    <source>
        <strain evidence="3">13766</strain>
    </source>
</reference>
<proteinExistence type="predicted"/>
<sequence length="237" mass="25852">MTRLGDTIKKARLGAKMTEKALAKKCGVAESFIKEVEAGRRIVSDDQAQRILKALGVKNPVSAELEVANEGEVKLRPKPRPYIIPVPQPEKKETPEETHAAGEAADAWLDALGGVVKRVPVIGEDNVVIDHVLTPVIGGKIEGGHPEKVLYYRCPDDSLRGFRIYAGDLLLTVPAKAVVSNAIMLIQRDGQRIARKITKMDGGRLNVQSFDVDFVSEILPAQDVYVLGLCVKLVRSL</sequence>